<dbReference type="EMBL" id="MDYN01000030">
    <property type="protein sequence ID" value="OQD81057.1"/>
    <property type="molecule type" value="Genomic_DNA"/>
</dbReference>
<organism evidence="3 4">
    <name type="scientific">Penicillium antarcticum</name>
    <dbReference type="NCBI Taxonomy" id="416450"/>
    <lineage>
        <taxon>Eukaryota</taxon>
        <taxon>Fungi</taxon>
        <taxon>Dikarya</taxon>
        <taxon>Ascomycota</taxon>
        <taxon>Pezizomycotina</taxon>
        <taxon>Eurotiomycetes</taxon>
        <taxon>Eurotiomycetidae</taxon>
        <taxon>Eurotiales</taxon>
        <taxon>Aspergillaceae</taxon>
        <taxon>Penicillium</taxon>
    </lineage>
</organism>
<dbReference type="Proteomes" id="UP000191672">
    <property type="component" value="Unassembled WGS sequence"/>
</dbReference>
<dbReference type="GO" id="GO:0017000">
    <property type="term" value="P:antibiotic biosynthetic process"/>
    <property type="evidence" value="ECO:0007669"/>
    <property type="project" value="UniProtKB-ARBA"/>
</dbReference>
<dbReference type="AlphaFoldDB" id="A0A1V6PWG4"/>
<evidence type="ECO:0000259" key="2">
    <source>
        <dbReference type="Pfam" id="PF07859"/>
    </source>
</evidence>
<evidence type="ECO:0000313" key="3">
    <source>
        <dbReference type="EMBL" id="OQD81057.1"/>
    </source>
</evidence>
<gene>
    <name evidence="3" type="ORF">PENANT_c030G10150</name>
</gene>
<comment type="caution">
    <text evidence="3">The sequence shown here is derived from an EMBL/GenBank/DDBJ whole genome shotgun (WGS) entry which is preliminary data.</text>
</comment>
<dbReference type="InterPro" id="IPR013094">
    <property type="entry name" value="AB_hydrolase_3"/>
</dbReference>
<evidence type="ECO:0000256" key="1">
    <source>
        <dbReference type="ARBA" id="ARBA00022801"/>
    </source>
</evidence>
<dbReference type="Gene3D" id="3.40.50.1820">
    <property type="entry name" value="alpha/beta hydrolase"/>
    <property type="match status" value="1"/>
</dbReference>
<accession>A0A1V6PWG4</accession>
<dbReference type="GO" id="GO:0072330">
    <property type="term" value="P:monocarboxylic acid biosynthetic process"/>
    <property type="evidence" value="ECO:0007669"/>
    <property type="project" value="UniProtKB-ARBA"/>
</dbReference>
<dbReference type="GO" id="GO:0016787">
    <property type="term" value="F:hydrolase activity"/>
    <property type="evidence" value="ECO:0007669"/>
    <property type="project" value="UniProtKB-KW"/>
</dbReference>
<dbReference type="SUPFAM" id="SSF53474">
    <property type="entry name" value="alpha/beta-Hydrolases"/>
    <property type="match status" value="1"/>
</dbReference>
<dbReference type="InterPro" id="IPR050300">
    <property type="entry name" value="GDXG_lipolytic_enzyme"/>
</dbReference>
<dbReference type="STRING" id="416450.A0A1V6PWG4"/>
<feature type="domain" description="Alpha/beta hydrolase fold-3" evidence="2">
    <location>
        <begin position="89"/>
        <end position="296"/>
    </location>
</feature>
<keyword evidence="1" id="KW-0378">Hydrolase</keyword>
<sequence length="320" mass="35232">MPLQFDPAFQKAVAPVLAAKANGPKPDLSNPLSIRAIVEPGFGKMMALLPEAADVNYEEHQIPTYDGQSIAVYRHWRKDLDTTTPQPAILQFHGGGLIMGKAKVFKRAQDLLAQKSGVQVFSVDYRLAPEHPYPTPAEDGYSTLVWLQEHAAQFSVDPKRIITLGESAGGNLVAGINLMARDRGLSPPVAKQMLIYPMLDDRNHVPIPAMEGLLIWTHESNITAWSAYLGDDYGTDRVSQYASPARAATVKGLPRTYLEVGTLDMFLEENLNYVSRIAKENIETELHVYPALPHGYDVFAPVSEAAERAIADRMRAVLSV</sequence>
<keyword evidence="4" id="KW-1185">Reference proteome</keyword>
<dbReference type="OrthoDB" id="408631at2759"/>
<evidence type="ECO:0000313" key="4">
    <source>
        <dbReference type="Proteomes" id="UP000191672"/>
    </source>
</evidence>
<protein>
    <recommendedName>
        <fullName evidence="2">Alpha/beta hydrolase fold-3 domain-containing protein</fullName>
    </recommendedName>
</protein>
<dbReference type="PANTHER" id="PTHR48081:SF8">
    <property type="entry name" value="ALPHA_BETA HYDROLASE FOLD-3 DOMAIN-CONTAINING PROTEIN-RELATED"/>
    <property type="match status" value="1"/>
</dbReference>
<dbReference type="Pfam" id="PF07859">
    <property type="entry name" value="Abhydrolase_3"/>
    <property type="match status" value="1"/>
</dbReference>
<dbReference type="PANTHER" id="PTHR48081">
    <property type="entry name" value="AB HYDROLASE SUPERFAMILY PROTEIN C4A8.06C"/>
    <property type="match status" value="1"/>
</dbReference>
<proteinExistence type="predicted"/>
<name>A0A1V6PWG4_9EURO</name>
<reference evidence="4" key="1">
    <citation type="journal article" date="2017" name="Nat. Microbiol.">
        <title>Global analysis of biosynthetic gene clusters reveals vast potential of secondary metabolite production in Penicillium species.</title>
        <authorList>
            <person name="Nielsen J.C."/>
            <person name="Grijseels S."/>
            <person name="Prigent S."/>
            <person name="Ji B."/>
            <person name="Dainat J."/>
            <person name="Nielsen K.F."/>
            <person name="Frisvad J.C."/>
            <person name="Workman M."/>
            <person name="Nielsen J."/>
        </authorList>
    </citation>
    <scope>NUCLEOTIDE SEQUENCE [LARGE SCALE GENOMIC DNA]</scope>
    <source>
        <strain evidence="4">IBT 31811</strain>
    </source>
</reference>
<dbReference type="InterPro" id="IPR029058">
    <property type="entry name" value="AB_hydrolase_fold"/>
</dbReference>